<dbReference type="AlphaFoldDB" id="A0A645IRT2"/>
<gene>
    <name evidence="1" type="ORF">SDC9_201314</name>
</gene>
<proteinExistence type="predicted"/>
<dbReference type="EMBL" id="VSSQ01120986">
    <property type="protein sequence ID" value="MPN53650.1"/>
    <property type="molecule type" value="Genomic_DNA"/>
</dbReference>
<name>A0A645IRT2_9ZZZZ</name>
<comment type="caution">
    <text evidence="1">The sequence shown here is derived from an EMBL/GenBank/DDBJ whole genome shotgun (WGS) entry which is preliminary data.</text>
</comment>
<sequence>MENDASALGKHQKYINDGHSNVKHDFEYKLFHHVNYLSEILCEDNIGKD</sequence>
<accession>A0A645IRT2</accession>
<reference evidence="1" key="1">
    <citation type="submission" date="2019-08" db="EMBL/GenBank/DDBJ databases">
        <authorList>
            <person name="Kucharzyk K."/>
            <person name="Murdoch R.W."/>
            <person name="Higgins S."/>
            <person name="Loffler F."/>
        </authorList>
    </citation>
    <scope>NUCLEOTIDE SEQUENCE</scope>
</reference>
<evidence type="ECO:0000313" key="1">
    <source>
        <dbReference type="EMBL" id="MPN53650.1"/>
    </source>
</evidence>
<protein>
    <submittedName>
        <fullName evidence="1">Uncharacterized protein</fullName>
    </submittedName>
</protein>
<organism evidence="1">
    <name type="scientific">bioreactor metagenome</name>
    <dbReference type="NCBI Taxonomy" id="1076179"/>
    <lineage>
        <taxon>unclassified sequences</taxon>
        <taxon>metagenomes</taxon>
        <taxon>ecological metagenomes</taxon>
    </lineage>
</organism>